<reference evidence="3" key="1">
    <citation type="submission" date="2023-08" db="EMBL/GenBank/DDBJ databases">
        <title>Black Yeasts Isolated from many extreme environments.</title>
        <authorList>
            <person name="Coleine C."/>
            <person name="Stajich J.E."/>
            <person name="Selbmann L."/>
        </authorList>
    </citation>
    <scope>NUCLEOTIDE SEQUENCE</scope>
    <source>
        <strain evidence="3">CCFEE 5401</strain>
    </source>
</reference>
<feature type="region of interest" description="Disordered" evidence="1">
    <location>
        <begin position="136"/>
        <end position="176"/>
    </location>
</feature>
<evidence type="ECO:0000256" key="1">
    <source>
        <dbReference type="SAM" id="MobiDB-lite"/>
    </source>
</evidence>
<sequence length="529" mass="58955">MAEQTRALLKLHAPKATGRISSASSHNNPSSRVLQQLSSPHHQHEQRDHQLNTSDINLAATDDDFAEDGPPAKKRKISLRFKQTTLDQWHGQSDALKPPNAVTAVAPHGQLVETVNGVTTAFDVNVDDVADQAAAAATPARQHTPAKPAATTAADKKKEEKRSLRSQDNGPKLKSDLATYFPDYEEIVFGDPEEPDFINIDTSLYIIDDAPRQQQSVSPPKGKAAASRRSNGSMNIPPATPRRTNSSQYNGCSPIDLGILARNIPAYTSDPLDDAYYLKSHRRAERREKQLRNIEKERAMHEKVQLERLLEGLLGHDWLKVLGITGITDGEAKKYEPKRKYFIAEVQGLVDKFKQWKDKEKQQRLAKEAAREAEESEEGSEDEDEGEEPPSSEQNASASRQLQRETNDTVQQRSGFKIKLSKGRAASHPSTPTPGVMAPPPLPAPAYVPYVPPEPIKSFYAKRHLRDAALKKARHAGRNVTAFGLPLPEMPEEREFELPEEFVSEEALRTRARERRRRKRESLVDGEGG</sequence>
<dbReference type="Proteomes" id="UP001310890">
    <property type="component" value="Unassembled WGS sequence"/>
</dbReference>
<dbReference type="PANTHER" id="PTHR38422:SF1">
    <property type="entry name" value="SOMETHING ABOUT SILENCING PROTEIN 4"/>
    <property type="match status" value="1"/>
</dbReference>
<dbReference type="InterPro" id="IPR029184">
    <property type="entry name" value="Sas4_dom"/>
</dbReference>
<dbReference type="AlphaFoldDB" id="A0AAN7TBY0"/>
<accession>A0AAN7TBY0</accession>
<dbReference type="InterPro" id="IPR038988">
    <property type="entry name" value="Sas4"/>
</dbReference>
<feature type="region of interest" description="Disordered" evidence="1">
    <location>
        <begin position="507"/>
        <end position="529"/>
    </location>
</feature>
<feature type="region of interest" description="Disordered" evidence="1">
    <location>
        <begin position="364"/>
        <end position="439"/>
    </location>
</feature>
<name>A0AAN7TBY0_9PEZI</name>
<dbReference type="EMBL" id="JAVRRL010000058">
    <property type="protein sequence ID" value="KAK5109803.1"/>
    <property type="molecule type" value="Genomic_DNA"/>
</dbReference>
<dbReference type="GO" id="GO:0004402">
    <property type="term" value="F:histone acetyltransferase activity"/>
    <property type="evidence" value="ECO:0007669"/>
    <property type="project" value="TreeGrafter"/>
</dbReference>
<evidence type="ECO:0000313" key="3">
    <source>
        <dbReference type="EMBL" id="KAK5109803.1"/>
    </source>
</evidence>
<feature type="domain" description="Something about silencing protein 4" evidence="2">
    <location>
        <begin position="270"/>
        <end position="364"/>
    </location>
</feature>
<proteinExistence type="predicted"/>
<gene>
    <name evidence="3" type="ORF">LTR62_006536</name>
</gene>
<dbReference type="PANTHER" id="PTHR38422">
    <property type="entry name" value="SOMETHING ABOUT SILENCING PROTEIN 4"/>
    <property type="match status" value="1"/>
</dbReference>
<evidence type="ECO:0000313" key="4">
    <source>
        <dbReference type="Proteomes" id="UP001310890"/>
    </source>
</evidence>
<feature type="compositionally biased region" description="Acidic residues" evidence="1">
    <location>
        <begin position="374"/>
        <end position="390"/>
    </location>
</feature>
<feature type="compositionally biased region" description="Low complexity" evidence="1">
    <location>
        <begin position="136"/>
        <end position="153"/>
    </location>
</feature>
<comment type="caution">
    <text evidence="3">The sequence shown here is derived from an EMBL/GenBank/DDBJ whole genome shotgun (WGS) entry which is preliminary data.</text>
</comment>
<dbReference type="Pfam" id="PF15460">
    <property type="entry name" value="SAS4"/>
    <property type="match status" value="1"/>
</dbReference>
<dbReference type="GO" id="GO:0033255">
    <property type="term" value="C:SAS acetyltransferase complex"/>
    <property type="evidence" value="ECO:0007669"/>
    <property type="project" value="InterPro"/>
</dbReference>
<protein>
    <recommendedName>
        <fullName evidence="2">Something about silencing protein 4 domain-containing protein</fullName>
    </recommendedName>
</protein>
<feature type="region of interest" description="Disordered" evidence="1">
    <location>
        <begin position="1"/>
        <end position="71"/>
    </location>
</feature>
<feature type="compositionally biased region" description="Low complexity" evidence="1">
    <location>
        <begin position="21"/>
        <end position="31"/>
    </location>
</feature>
<evidence type="ECO:0000259" key="2">
    <source>
        <dbReference type="Pfam" id="PF15460"/>
    </source>
</evidence>
<organism evidence="3 4">
    <name type="scientific">Meristemomyces frigidus</name>
    <dbReference type="NCBI Taxonomy" id="1508187"/>
    <lineage>
        <taxon>Eukaryota</taxon>
        <taxon>Fungi</taxon>
        <taxon>Dikarya</taxon>
        <taxon>Ascomycota</taxon>
        <taxon>Pezizomycotina</taxon>
        <taxon>Dothideomycetes</taxon>
        <taxon>Dothideomycetidae</taxon>
        <taxon>Mycosphaerellales</taxon>
        <taxon>Teratosphaeriaceae</taxon>
        <taxon>Meristemomyces</taxon>
    </lineage>
</organism>
<feature type="compositionally biased region" description="Basic and acidic residues" evidence="1">
    <location>
        <begin position="154"/>
        <end position="175"/>
    </location>
</feature>
<feature type="region of interest" description="Disordered" evidence="1">
    <location>
        <begin position="210"/>
        <end position="248"/>
    </location>
</feature>
<feature type="compositionally biased region" description="Basic and acidic residues" evidence="1">
    <location>
        <begin position="364"/>
        <end position="373"/>
    </location>
</feature>